<reference evidence="2" key="1">
    <citation type="submission" date="2014-03" db="EMBL/GenBank/DDBJ databases">
        <authorList>
            <person name="Aksoy S."/>
            <person name="Warren W."/>
            <person name="Wilson R.K."/>
        </authorList>
    </citation>
    <scope>NUCLEOTIDE SEQUENCE [LARGE SCALE GENOMIC DNA]</scope>
    <source>
        <strain evidence="2">IAEA</strain>
    </source>
</reference>
<dbReference type="AlphaFoldDB" id="A0A1A9WSM6"/>
<keyword evidence="2" id="KW-1185">Reference proteome</keyword>
<dbReference type="VEuPathDB" id="VectorBase:GBRI030548"/>
<name>A0A1A9WSM6_9MUSC</name>
<sequence>MTQPTELHTLNITVSSTDWHCHYYIIYYNNHHHHHHHHHHYHDHCSPPQHWDTNIFFYLGWSGLSCQPVFKLSNGVAVSMNRVINNEDPIVAVNNDTEWQTLKLLCPYWWALPAEDKLYGHTRHIIFVNFRIWNC</sequence>
<evidence type="ECO:0000313" key="1">
    <source>
        <dbReference type="EnsemblMetazoa" id="GBRI030548-PA"/>
    </source>
</evidence>
<protein>
    <submittedName>
        <fullName evidence="1">Uncharacterized protein</fullName>
    </submittedName>
</protein>
<evidence type="ECO:0000313" key="2">
    <source>
        <dbReference type="Proteomes" id="UP000091820"/>
    </source>
</evidence>
<organism evidence="1 2">
    <name type="scientific">Glossina brevipalpis</name>
    <dbReference type="NCBI Taxonomy" id="37001"/>
    <lineage>
        <taxon>Eukaryota</taxon>
        <taxon>Metazoa</taxon>
        <taxon>Ecdysozoa</taxon>
        <taxon>Arthropoda</taxon>
        <taxon>Hexapoda</taxon>
        <taxon>Insecta</taxon>
        <taxon>Pterygota</taxon>
        <taxon>Neoptera</taxon>
        <taxon>Endopterygota</taxon>
        <taxon>Diptera</taxon>
        <taxon>Brachycera</taxon>
        <taxon>Muscomorpha</taxon>
        <taxon>Hippoboscoidea</taxon>
        <taxon>Glossinidae</taxon>
        <taxon>Glossina</taxon>
    </lineage>
</organism>
<proteinExistence type="predicted"/>
<accession>A0A1A9WSM6</accession>
<dbReference type="Proteomes" id="UP000091820">
    <property type="component" value="Unassembled WGS sequence"/>
</dbReference>
<reference evidence="1" key="2">
    <citation type="submission" date="2020-05" db="UniProtKB">
        <authorList>
            <consortium name="EnsemblMetazoa"/>
        </authorList>
    </citation>
    <scope>IDENTIFICATION</scope>
    <source>
        <strain evidence="1">IAEA</strain>
    </source>
</reference>
<dbReference type="EnsemblMetazoa" id="GBRI030548-RA">
    <property type="protein sequence ID" value="GBRI030548-PA"/>
    <property type="gene ID" value="GBRI030548"/>
</dbReference>